<protein>
    <recommendedName>
        <fullName evidence="5">RxLR effector candidate protein</fullName>
    </recommendedName>
</protein>
<name>A0AAV1T7K5_9STRA</name>
<feature type="signal peptide" evidence="1">
    <location>
        <begin position="1"/>
        <end position="20"/>
    </location>
</feature>
<evidence type="ECO:0008006" key="5">
    <source>
        <dbReference type="Google" id="ProtNLM"/>
    </source>
</evidence>
<dbReference type="AlphaFoldDB" id="A0AAV1T7K5"/>
<feature type="chain" id="PRO_5044714110" description="RxLR effector candidate protein" evidence="1">
    <location>
        <begin position="21"/>
        <end position="316"/>
    </location>
</feature>
<accession>A0AAV1T7K5</accession>
<dbReference type="Proteomes" id="UP001162060">
    <property type="component" value="Unassembled WGS sequence"/>
</dbReference>
<gene>
    <name evidence="2" type="ORF">PM001_LOCUS2682</name>
    <name evidence="3" type="ORF">PM001_LOCUS27904</name>
</gene>
<dbReference type="EMBL" id="CAKLBY020000025">
    <property type="protein sequence ID" value="CAK7903298.1"/>
    <property type="molecule type" value="Genomic_DNA"/>
</dbReference>
<proteinExistence type="predicted"/>
<keyword evidence="1" id="KW-0732">Signal</keyword>
<dbReference type="EMBL" id="CAKLBY020000283">
    <property type="protein sequence ID" value="CAK7942754.1"/>
    <property type="molecule type" value="Genomic_DNA"/>
</dbReference>
<organism evidence="2 4">
    <name type="scientific">Peronospora matthiolae</name>
    <dbReference type="NCBI Taxonomy" id="2874970"/>
    <lineage>
        <taxon>Eukaryota</taxon>
        <taxon>Sar</taxon>
        <taxon>Stramenopiles</taxon>
        <taxon>Oomycota</taxon>
        <taxon>Peronosporomycetes</taxon>
        <taxon>Peronosporales</taxon>
        <taxon>Peronosporaceae</taxon>
        <taxon>Peronospora</taxon>
    </lineage>
</organism>
<reference evidence="2" key="1">
    <citation type="submission" date="2024-01" db="EMBL/GenBank/DDBJ databases">
        <authorList>
            <person name="Webb A."/>
        </authorList>
    </citation>
    <scope>NUCLEOTIDE SEQUENCE</scope>
    <source>
        <strain evidence="2">Pm1</strain>
    </source>
</reference>
<comment type="caution">
    <text evidence="2">The sequence shown here is derived from an EMBL/GenBank/DDBJ whole genome shotgun (WGS) entry which is preliminary data.</text>
</comment>
<evidence type="ECO:0000313" key="2">
    <source>
        <dbReference type="EMBL" id="CAK7903298.1"/>
    </source>
</evidence>
<evidence type="ECO:0000313" key="4">
    <source>
        <dbReference type="Proteomes" id="UP001162060"/>
    </source>
</evidence>
<sequence length="316" mass="35719">MRFIRLSLIASTALLPRSESAMKAAGPLTTDQKDTTAVMHVTTDQNGLPPARLLRSQVLIHEIEEPTIASVASLVKPSSEQSTTAIETALAFNLEKMRLVPENAVAGIYPKWSQDYFPYKIPVYVSGAEMMIEEADRAIRADRAVLRTRGMLGSLNPDDENAEVKRKVEEAVGVRLSNFARKEPVTDFQAQLTVFLTEMRTSVKQKNLAKRFEKGMVELYQKKLHLYHFLRSEQMLELASEAAGEEDFLFLFLCVENEYTLAYSLTLLKMLGNSAQQEFATKYFELIPPWIARTLDVSKHIHLLQALFTRSKFPSV</sequence>
<evidence type="ECO:0000313" key="3">
    <source>
        <dbReference type="EMBL" id="CAK7942754.1"/>
    </source>
</evidence>
<evidence type="ECO:0000256" key="1">
    <source>
        <dbReference type="SAM" id="SignalP"/>
    </source>
</evidence>